<organism evidence="4 5">
    <name type="scientific">Rhizopus stolonifer</name>
    <name type="common">Rhizopus nigricans</name>
    <dbReference type="NCBI Taxonomy" id="4846"/>
    <lineage>
        <taxon>Eukaryota</taxon>
        <taxon>Fungi</taxon>
        <taxon>Fungi incertae sedis</taxon>
        <taxon>Mucoromycota</taxon>
        <taxon>Mucoromycotina</taxon>
        <taxon>Mucoromycetes</taxon>
        <taxon>Mucorales</taxon>
        <taxon>Mucorineae</taxon>
        <taxon>Rhizopodaceae</taxon>
        <taxon>Rhizopus</taxon>
    </lineage>
</organism>
<dbReference type="AlphaFoldDB" id="A0A367J3U4"/>
<evidence type="ECO:0000259" key="3">
    <source>
        <dbReference type="PROSITE" id="PS51733"/>
    </source>
</evidence>
<dbReference type="SUPFAM" id="SSF55681">
    <property type="entry name" value="Class II aaRS and biotin synthetases"/>
    <property type="match status" value="1"/>
</dbReference>
<keyword evidence="2" id="KW-0436">Ligase</keyword>
<dbReference type="GO" id="GO:0005737">
    <property type="term" value="C:cytoplasm"/>
    <property type="evidence" value="ECO:0007669"/>
    <property type="project" value="TreeGrafter"/>
</dbReference>
<keyword evidence="5" id="KW-1185">Reference proteome</keyword>
<dbReference type="Pfam" id="PF09825">
    <property type="entry name" value="BPL_N"/>
    <property type="match status" value="1"/>
</dbReference>
<dbReference type="InterPro" id="IPR045864">
    <property type="entry name" value="aa-tRNA-synth_II/BPL/LPL"/>
</dbReference>
<feature type="domain" description="BPL/LPL catalytic" evidence="3">
    <location>
        <begin position="388"/>
        <end position="529"/>
    </location>
</feature>
<comment type="caution">
    <text evidence="4">The sequence shown here is derived from an EMBL/GenBank/DDBJ whole genome shotgun (WGS) entry which is preliminary data.</text>
</comment>
<evidence type="ECO:0000313" key="5">
    <source>
        <dbReference type="Proteomes" id="UP000253551"/>
    </source>
</evidence>
<dbReference type="SUPFAM" id="SSF52317">
    <property type="entry name" value="Class I glutamine amidotransferase-like"/>
    <property type="match status" value="2"/>
</dbReference>
<reference evidence="4 5" key="1">
    <citation type="journal article" date="2018" name="G3 (Bethesda)">
        <title>Phylogenetic and Phylogenomic Definition of Rhizopus Species.</title>
        <authorList>
            <person name="Gryganskyi A.P."/>
            <person name="Golan J."/>
            <person name="Dolatabadi S."/>
            <person name="Mondo S."/>
            <person name="Robb S."/>
            <person name="Idnurm A."/>
            <person name="Muszewska A."/>
            <person name="Steczkiewicz K."/>
            <person name="Masonjones S."/>
            <person name="Liao H.L."/>
            <person name="Gajdeczka M.T."/>
            <person name="Anike F."/>
            <person name="Vuek A."/>
            <person name="Anishchenko I.M."/>
            <person name="Voigt K."/>
            <person name="de Hoog G.S."/>
            <person name="Smith M.E."/>
            <person name="Heitman J."/>
            <person name="Vilgalys R."/>
            <person name="Stajich J.E."/>
        </authorList>
    </citation>
    <scope>NUCLEOTIDE SEQUENCE [LARGE SCALE GENOMIC DNA]</scope>
    <source>
        <strain evidence="4 5">LSU 92-RS-03</strain>
    </source>
</reference>
<protein>
    <submittedName>
        <fullName evidence="4">Biotin holocarboxylase synthetase</fullName>
    </submittedName>
</protein>
<dbReference type="EMBL" id="PJQM01004458">
    <property type="protein sequence ID" value="RCH84391.1"/>
    <property type="molecule type" value="Genomic_DNA"/>
</dbReference>
<accession>A0A367J3U4</accession>
<sequence>MNILVYNDLGASPNSVRHTVSTLKSILGHAYDVIEIDRRVLQSEPWEVGCVMLVMPGGRDMPYCEALNGEPNGRIQRFVQGGGRYLGICAGAYYASASIEFEKGRALMEIIQERELGLYPGLSRGTAYPGFVYNSESGARSVTVSLCKDTLEEYYGTNVPQEINMYYNGGGYFVDPDYDHVTVLCRYKDLDAAAVVHCRVGMGHALLIGTHPEYDVSSDDLLSIDEHASQSVRKILDDLVLSEVERKRFLRAAFARIGLSVVPLNSNIVQENIMPDPTPIYITGLTKEWVQKPVSYLLKKSNPVTHIMEDKGDIFCILLMEEQTSKQVQLLSMCRVKEEKAPVIQLVYQSTIDAIEPICPPFSMTPHFNMQIYYDHLVKKRALQWEGGGWPKFGNGVMYAEVISSTQSILEKNYEFSEALPSGFVCLASNQIAGRGRGRNSWVSQSGALQFSIVLRHSLQFRNAPVVFVQYIIALAVVESIRSRPGYEHIPLRLKWPNDIYIETKESLKKVGGLLINSSFVDNDFVLVI</sequence>
<evidence type="ECO:0000313" key="4">
    <source>
        <dbReference type="EMBL" id="RCH84391.1"/>
    </source>
</evidence>
<comment type="similarity">
    <text evidence="1">Belongs to the biotin--protein ligase family.</text>
</comment>
<dbReference type="InterPro" id="IPR029062">
    <property type="entry name" value="Class_I_gatase-like"/>
</dbReference>
<evidence type="ECO:0000256" key="2">
    <source>
        <dbReference type="ARBA" id="ARBA00022598"/>
    </source>
</evidence>
<dbReference type="Gene3D" id="3.30.930.10">
    <property type="entry name" value="Bira Bifunctional Protein, Domain 2"/>
    <property type="match status" value="1"/>
</dbReference>
<feature type="non-terminal residue" evidence="4">
    <location>
        <position position="529"/>
    </location>
</feature>
<dbReference type="InterPro" id="IPR004143">
    <property type="entry name" value="BPL_LPL_catalytic"/>
</dbReference>
<dbReference type="Gene3D" id="3.40.50.880">
    <property type="match status" value="1"/>
</dbReference>
<dbReference type="Pfam" id="PF03099">
    <property type="entry name" value="BPL_LplA_LipB"/>
    <property type="match status" value="1"/>
</dbReference>
<dbReference type="STRING" id="4846.A0A367J3U4"/>
<dbReference type="Proteomes" id="UP000253551">
    <property type="component" value="Unassembled WGS sequence"/>
</dbReference>
<gene>
    <name evidence="4" type="primary">BPL1_2</name>
    <name evidence="4" type="ORF">CU098_003246</name>
</gene>
<dbReference type="InterPro" id="IPR004408">
    <property type="entry name" value="Biotin_CoA_COase_ligase"/>
</dbReference>
<evidence type="ECO:0000256" key="1">
    <source>
        <dbReference type="ARBA" id="ARBA00009934"/>
    </source>
</evidence>
<dbReference type="PROSITE" id="PS51733">
    <property type="entry name" value="BPL_LPL_CATALYTIC"/>
    <property type="match status" value="1"/>
</dbReference>
<dbReference type="PANTHER" id="PTHR12835:SF5">
    <property type="entry name" value="BIOTIN--PROTEIN LIGASE"/>
    <property type="match status" value="1"/>
</dbReference>
<dbReference type="CDD" id="cd03144">
    <property type="entry name" value="GATase1_ScBLP_like"/>
    <property type="match status" value="1"/>
</dbReference>
<dbReference type="GO" id="GO:0004077">
    <property type="term" value="F:biotin--[biotin carboxyl-carrier protein] ligase activity"/>
    <property type="evidence" value="ECO:0007669"/>
    <property type="project" value="InterPro"/>
</dbReference>
<dbReference type="PANTHER" id="PTHR12835">
    <property type="entry name" value="BIOTIN PROTEIN LIGASE"/>
    <property type="match status" value="1"/>
</dbReference>
<dbReference type="InterPro" id="IPR019197">
    <property type="entry name" value="Biotin-prot_ligase_N"/>
</dbReference>
<name>A0A367J3U4_RHIST</name>
<dbReference type="OrthoDB" id="10250105at2759"/>
<dbReference type="NCBIfam" id="TIGR00121">
    <property type="entry name" value="birA_ligase"/>
    <property type="match status" value="1"/>
</dbReference>
<proteinExistence type="inferred from homology"/>